<feature type="transmembrane region" description="Helical" evidence="1">
    <location>
        <begin position="199"/>
        <end position="224"/>
    </location>
</feature>
<evidence type="ECO:0000313" key="2">
    <source>
        <dbReference type="EMBL" id="MRX83494.1"/>
    </source>
</evidence>
<feature type="transmembrane region" description="Helical" evidence="1">
    <location>
        <begin position="138"/>
        <end position="164"/>
    </location>
</feature>
<dbReference type="PANTHER" id="PTHR40076:SF1">
    <property type="entry name" value="MEMBRANE PROTEIN"/>
    <property type="match status" value="1"/>
</dbReference>
<sequence>MKEAAVCASQIRAIARKALQGTWGVALLVALVAVILGGVNAAVSPSITMQAGDTFDAVNGSDGFHQRATYIPFDLHPAFAESFAFFGVIAAICSVIALIIGGAVRQGLCQFNINLIKKDAPAAFDVLFSKFPNLGRCFLLNLVTGLLIFAWSLLFVIPGIVAAYRYAMAPYLMAQNPDIGVMDAIDQSKELMRGHKSRLFWLDLTFLGWVFLSALSLGIGFLWLNPYKEAAWATFYLERTGQLPSA</sequence>
<protein>
    <submittedName>
        <fullName evidence="2">DUF975 family protein</fullName>
    </submittedName>
</protein>
<dbReference type="Proteomes" id="UP000438093">
    <property type="component" value="Unassembled WGS sequence"/>
</dbReference>
<keyword evidence="3" id="KW-1185">Reference proteome</keyword>
<comment type="caution">
    <text evidence="2">The sequence shown here is derived from an EMBL/GenBank/DDBJ whole genome shotgun (WGS) entry which is preliminary data.</text>
</comment>
<gene>
    <name evidence="2" type="ORF">GJG86_13480</name>
</gene>
<accession>A0A6N7RQL2</accession>
<name>A0A6N7RQL2_9ACTN</name>
<evidence type="ECO:0000313" key="3">
    <source>
        <dbReference type="Proteomes" id="UP000438093"/>
    </source>
</evidence>
<dbReference type="EMBL" id="VTFY01000012">
    <property type="protein sequence ID" value="MRX83494.1"/>
    <property type="molecule type" value="Genomic_DNA"/>
</dbReference>
<reference evidence="3" key="1">
    <citation type="submission" date="2019-08" db="EMBL/GenBank/DDBJ databases">
        <title>Arthrobacter sp. nov., isolated from plateau pika and Tibetan wild ass.</title>
        <authorList>
            <person name="Ge Y."/>
        </authorList>
    </citation>
    <scope>NUCLEOTIDE SEQUENCE [LARGE SCALE GENOMIC DNA]</scope>
    <source>
        <strain evidence="3">HF-4214</strain>
    </source>
</reference>
<feature type="transmembrane region" description="Helical" evidence="1">
    <location>
        <begin position="83"/>
        <end position="104"/>
    </location>
</feature>
<keyword evidence="1" id="KW-0812">Transmembrane</keyword>
<dbReference type="Pfam" id="PF06161">
    <property type="entry name" value="DUF975"/>
    <property type="match status" value="1"/>
</dbReference>
<dbReference type="AlphaFoldDB" id="A0A6N7RQL2"/>
<dbReference type="InterPro" id="IPR010380">
    <property type="entry name" value="DUF975"/>
</dbReference>
<organism evidence="2 3">
    <name type="scientific">Eggerthella guodeyinii</name>
    <dbReference type="NCBI Taxonomy" id="2690837"/>
    <lineage>
        <taxon>Bacteria</taxon>
        <taxon>Bacillati</taxon>
        <taxon>Actinomycetota</taxon>
        <taxon>Coriobacteriia</taxon>
        <taxon>Eggerthellales</taxon>
        <taxon>Eggerthellaceae</taxon>
        <taxon>Eggerthella</taxon>
    </lineage>
</organism>
<proteinExistence type="predicted"/>
<feature type="transmembrane region" description="Helical" evidence="1">
    <location>
        <begin position="21"/>
        <end position="43"/>
    </location>
</feature>
<keyword evidence="1" id="KW-0472">Membrane</keyword>
<dbReference type="PANTHER" id="PTHR40076">
    <property type="entry name" value="MEMBRANE PROTEIN-RELATED"/>
    <property type="match status" value="1"/>
</dbReference>
<keyword evidence="1" id="KW-1133">Transmembrane helix</keyword>
<evidence type="ECO:0000256" key="1">
    <source>
        <dbReference type="SAM" id="Phobius"/>
    </source>
</evidence>